<dbReference type="InterPro" id="IPR002736">
    <property type="entry name" value="CitG"/>
</dbReference>
<dbReference type="PANTHER" id="PTHR42280">
    <property type="entry name" value="CITG FAMILY PROTEIN"/>
    <property type="match status" value="1"/>
</dbReference>
<dbReference type="Gene3D" id="1.10.4200.10">
    <property type="entry name" value="Triphosphoribosyl-dephospho-CoA protein"/>
    <property type="match status" value="1"/>
</dbReference>
<comment type="caution">
    <text evidence="1">The sequence shown here is derived from an EMBL/GenBank/DDBJ whole genome shotgun (WGS) entry which is preliminary data.</text>
</comment>
<protein>
    <submittedName>
        <fullName evidence="1">Triphosphoribosyl-dephospho-CoA synthase</fullName>
    </submittedName>
</protein>
<dbReference type="EMBL" id="JALKCG010000005">
    <property type="protein sequence ID" value="MCK0208980.1"/>
    <property type="molecule type" value="Genomic_DNA"/>
</dbReference>
<keyword evidence="2" id="KW-1185">Reference proteome</keyword>
<sequence length="278" mass="28229">MSASAIEAAFLSACRAELDALKPGNVHRFGAGHGMDVSHFERAAEAAAPFVAAPGMRVGARIEGAVGASLKATGLNANLGIVLLCAPLAAAAERQGPLRANLRRVLDGLDMADAQATFRAIAAASPGGLGQHPEHDVSTPARIGLVEAMALAAGGDRIAVQYVSGFVDLFDTGLARYGDLAGAAPEARTEAVHLAFLGAFPDSHIARKFGIEIADAVRAEAAALLANVDFRAPAAERHATLGPFDASLKARGLNPGTSADLTVATLFAAGLCASSFSL</sequence>
<accession>A0ABT0DNY1</accession>
<evidence type="ECO:0000313" key="2">
    <source>
        <dbReference type="Proteomes" id="UP001202867"/>
    </source>
</evidence>
<reference evidence="1 2" key="1">
    <citation type="submission" date="2022-04" db="EMBL/GenBank/DDBJ databases">
        <authorList>
            <person name="Grouzdev D.S."/>
            <person name="Pantiukh K.S."/>
            <person name="Krutkina M.S."/>
        </authorList>
    </citation>
    <scope>NUCLEOTIDE SEQUENCE [LARGE SCALE GENOMIC DNA]</scope>
    <source>
        <strain evidence="1 2">Jip08</strain>
    </source>
</reference>
<reference evidence="2" key="2">
    <citation type="submission" date="2023-07" db="EMBL/GenBank/DDBJ databases">
        <title>Ancylobacter moscoviensis sp. nov., facultatively methylotrophic bacteria from activated sludge and the reclassification of Starkeya novella (Starkey 1934) Kelly et al. 2000 as Ancylobacter novellus comb. nov., Starkeya koreensis Im et al. 2006 as Ancylobacter koreensis comb.nov., Angulomicrobium tetraedrale Vasil'eva et al. 1986 as Ancylobacter tetraedralis comb. nov., Angulomicrobium amanitiforme Fritz et al. 2004 as Ancylobacter amanitiformis comb. nov. and Methylorhabdus multivorans Doronina et al. 1996 as Ancylobacter multivorans comb. nov. and emended description of the genus Ancylobacter.</title>
        <authorList>
            <person name="Doronina N."/>
            <person name="Chemodurova A."/>
            <person name="Grouzdev D."/>
            <person name="Koziaeva V."/>
            <person name="Shi W."/>
            <person name="Wu L."/>
            <person name="Kaparullina E."/>
        </authorList>
    </citation>
    <scope>NUCLEOTIDE SEQUENCE [LARGE SCALE GENOMIC DNA]</scope>
    <source>
        <strain evidence="2">Jip08</strain>
    </source>
</reference>
<organism evidence="1 2">
    <name type="scientific">Ancylobacter koreensis</name>
    <dbReference type="NCBI Taxonomy" id="266121"/>
    <lineage>
        <taxon>Bacteria</taxon>
        <taxon>Pseudomonadati</taxon>
        <taxon>Pseudomonadota</taxon>
        <taxon>Alphaproteobacteria</taxon>
        <taxon>Hyphomicrobiales</taxon>
        <taxon>Xanthobacteraceae</taxon>
        <taxon>Ancylobacter</taxon>
    </lineage>
</organism>
<dbReference type="RefSeq" id="WP_247201432.1">
    <property type="nucleotide sequence ID" value="NZ_JALKCG010000005.1"/>
</dbReference>
<dbReference type="PANTHER" id="PTHR42280:SF1">
    <property type="entry name" value="CITG FAMILY PROTEIN"/>
    <property type="match status" value="1"/>
</dbReference>
<evidence type="ECO:0000313" key="1">
    <source>
        <dbReference type="EMBL" id="MCK0208980.1"/>
    </source>
</evidence>
<gene>
    <name evidence="1" type="ORF">MWN33_13165</name>
</gene>
<dbReference type="Proteomes" id="UP001202867">
    <property type="component" value="Unassembled WGS sequence"/>
</dbReference>
<proteinExistence type="predicted"/>
<dbReference type="Pfam" id="PF01874">
    <property type="entry name" value="CitG"/>
    <property type="match status" value="1"/>
</dbReference>
<name>A0ABT0DNY1_9HYPH</name>